<feature type="transmembrane region" description="Helical" evidence="10">
    <location>
        <begin position="129"/>
        <end position="145"/>
    </location>
</feature>
<accession>A0A4S4FQ05</accession>
<dbReference type="GO" id="GO:0016020">
    <property type="term" value="C:membrane"/>
    <property type="evidence" value="ECO:0007669"/>
    <property type="project" value="InterPro"/>
</dbReference>
<evidence type="ECO:0000256" key="5">
    <source>
        <dbReference type="ARBA" id="ARBA00022741"/>
    </source>
</evidence>
<name>A0A4S4FQ05_9MICO</name>
<evidence type="ECO:0000256" key="10">
    <source>
        <dbReference type="SAM" id="Phobius"/>
    </source>
</evidence>
<evidence type="ECO:0000256" key="7">
    <source>
        <dbReference type="ARBA" id="ARBA00022840"/>
    </source>
</evidence>
<dbReference type="InterPro" id="IPR036890">
    <property type="entry name" value="HATPase_C_sf"/>
</dbReference>
<keyword evidence="8" id="KW-0902">Two-component regulatory system</keyword>
<evidence type="ECO:0000256" key="2">
    <source>
        <dbReference type="ARBA" id="ARBA00012438"/>
    </source>
</evidence>
<organism evidence="13 14">
    <name type="scientific">Naasia lichenicola</name>
    <dbReference type="NCBI Taxonomy" id="2565933"/>
    <lineage>
        <taxon>Bacteria</taxon>
        <taxon>Bacillati</taxon>
        <taxon>Actinomycetota</taxon>
        <taxon>Actinomycetes</taxon>
        <taxon>Micrococcales</taxon>
        <taxon>Microbacteriaceae</taxon>
        <taxon>Naasia</taxon>
    </lineage>
</organism>
<evidence type="ECO:0000313" key="14">
    <source>
        <dbReference type="Proteomes" id="UP000309133"/>
    </source>
</evidence>
<dbReference type="Gene3D" id="1.20.5.1930">
    <property type="match status" value="1"/>
</dbReference>
<evidence type="ECO:0000259" key="12">
    <source>
        <dbReference type="Pfam" id="PF07730"/>
    </source>
</evidence>
<comment type="catalytic activity">
    <reaction evidence="1">
        <text>ATP + protein L-histidine = ADP + protein N-phospho-L-histidine.</text>
        <dbReference type="EC" id="2.7.13.3"/>
    </reaction>
</comment>
<feature type="compositionally biased region" description="Basic and acidic residues" evidence="9">
    <location>
        <begin position="1"/>
        <end position="11"/>
    </location>
</feature>
<feature type="transmembrane region" description="Helical" evidence="10">
    <location>
        <begin position="105"/>
        <end position="123"/>
    </location>
</feature>
<dbReference type="Proteomes" id="UP000309133">
    <property type="component" value="Unassembled WGS sequence"/>
</dbReference>
<evidence type="ECO:0000256" key="6">
    <source>
        <dbReference type="ARBA" id="ARBA00022777"/>
    </source>
</evidence>
<dbReference type="EMBL" id="SSSM01000002">
    <property type="protein sequence ID" value="THG32394.1"/>
    <property type="molecule type" value="Genomic_DNA"/>
</dbReference>
<reference evidence="13 14" key="1">
    <citation type="submission" date="2019-04" db="EMBL/GenBank/DDBJ databases">
        <authorList>
            <person name="Jiang L."/>
        </authorList>
    </citation>
    <scope>NUCLEOTIDE SEQUENCE [LARGE SCALE GENOMIC DNA]</scope>
    <source>
        <strain evidence="13 14">YIM 131853</strain>
    </source>
</reference>
<feature type="transmembrane region" description="Helical" evidence="10">
    <location>
        <begin position="152"/>
        <end position="171"/>
    </location>
</feature>
<dbReference type="GO" id="GO:0005524">
    <property type="term" value="F:ATP binding"/>
    <property type="evidence" value="ECO:0007669"/>
    <property type="project" value="UniProtKB-KW"/>
</dbReference>
<dbReference type="InterPro" id="IPR050482">
    <property type="entry name" value="Sensor_HK_TwoCompSys"/>
</dbReference>
<feature type="transmembrane region" description="Helical" evidence="10">
    <location>
        <begin position="177"/>
        <end position="195"/>
    </location>
</feature>
<keyword evidence="6 13" id="KW-0418">Kinase</keyword>
<evidence type="ECO:0000313" key="13">
    <source>
        <dbReference type="EMBL" id="THG32394.1"/>
    </source>
</evidence>
<keyword evidence="4" id="KW-0808">Transferase</keyword>
<evidence type="ECO:0000259" key="11">
    <source>
        <dbReference type="Pfam" id="PF02518"/>
    </source>
</evidence>
<evidence type="ECO:0000256" key="9">
    <source>
        <dbReference type="SAM" id="MobiDB-lite"/>
    </source>
</evidence>
<feature type="domain" description="Histidine kinase/HSP90-like ATPase" evidence="11">
    <location>
        <begin position="329"/>
        <end position="446"/>
    </location>
</feature>
<dbReference type="GO" id="GO:0046983">
    <property type="term" value="F:protein dimerization activity"/>
    <property type="evidence" value="ECO:0007669"/>
    <property type="project" value="InterPro"/>
</dbReference>
<feature type="region of interest" description="Disordered" evidence="9">
    <location>
        <begin position="1"/>
        <end position="45"/>
    </location>
</feature>
<feature type="compositionally biased region" description="Basic and acidic residues" evidence="9">
    <location>
        <begin position="24"/>
        <end position="33"/>
    </location>
</feature>
<keyword evidence="7" id="KW-0067">ATP-binding</keyword>
<dbReference type="PANTHER" id="PTHR24421">
    <property type="entry name" value="NITRATE/NITRITE SENSOR PROTEIN NARX-RELATED"/>
    <property type="match status" value="1"/>
</dbReference>
<dbReference type="GO" id="GO:0000155">
    <property type="term" value="F:phosphorelay sensor kinase activity"/>
    <property type="evidence" value="ECO:0007669"/>
    <property type="project" value="InterPro"/>
</dbReference>
<feature type="domain" description="Signal transduction histidine kinase subgroup 3 dimerisation and phosphoacceptor" evidence="12">
    <location>
        <begin position="221"/>
        <end position="286"/>
    </location>
</feature>
<keyword evidence="10" id="KW-0812">Transmembrane</keyword>
<dbReference type="AlphaFoldDB" id="A0A4S4FQ05"/>
<feature type="transmembrane region" description="Helical" evidence="10">
    <location>
        <begin position="81"/>
        <end position="98"/>
    </location>
</feature>
<keyword evidence="10" id="KW-0472">Membrane</keyword>
<evidence type="ECO:0000256" key="3">
    <source>
        <dbReference type="ARBA" id="ARBA00022553"/>
    </source>
</evidence>
<keyword evidence="10" id="KW-1133">Transmembrane helix</keyword>
<dbReference type="Pfam" id="PF02518">
    <property type="entry name" value="HATPase_c"/>
    <property type="match status" value="1"/>
</dbReference>
<evidence type="ECO:0000256" key="1">
    <source>
        <dbReference type="ARBA" id="ARBA00000085"/>
    </source>
</evidence>
<keyword evidence="5" id="KW-0547">Nucleotide-binding</keyword>
<feature type="transmembrane region" description="Helical" evidence="10">
    <location>
        <begin position="55"/>
        <end position="75"/>
    </location>
</feature>
<dbReference type="EC" id="2.7.13.3" evidence="2"/>
<dbReference type="SUPFAM" id="SSF55874">
    <property type="entry name" value="ATPase domain of HSP90 chaperone/DNA topoisomerase II/histidine kinase"/>
    <property type="match status" value="1"/>
</dbReference>
<evidence type="ECO:0000256" key="4">
    <source>
        <dbReference type="ARBA" id="ARBA00022679"/>
    </source>
</evidence>
<dbReference type="PANTHER" id="PTHR24421:SF10">
    <property type="entry name" value="NITRATE_NITRITE SENSOR PROTEIN NARQ"/>
    <property type="match status" value="1"/>
</dbReference>
<proteinExistence type="predicted"/>
<comment type="caution">
    <text evidence="13">The sequence shown here is derived from an EMBL/GenBank/DDBJ whole genome shotgun (WGS) entry which is preliminary data.</text>
</comment>
<protein>
    <recommendedName>
        <fullName evidence="2">histidine kinase</fullName>
        <ecNumber evidence="2">2.7.13.3</ecNumber>
    </recommendedName>
</protein>
<dbReference type="Gene3D" id="3.30.565.10">
    <property type="entry name" value="Histidine kinase-like ATPase, C-terminal domain"/>
    <property type="match status" value="1"/>
</dbReference>
<keyword evidence="14" id="KW-1185">Reference proteome</keyword>
<gene>
    <name evidence="13" type="ORF">E6C64_05100</name>
</gene>
<dbReference type="CDD" id="cd16917">
    <property type="entry name" value="HATPase_UhpB-NarQ-NarX-like"/>
    <property type="match status" value="1"/>
</dbReference>
<dbReference type="InterPro" id="IPR011712">
    <property type="entry name" value="Sig_transdc_His_kin_sub3_dim/P"/>
</dbReference>
<keyword evidence="3" id="KW-0597">Phosphoprotein</keyword>
<dbReference type="Pfam" id="PF07730">
    <property type="entry name" value="HisKA_3"/>
    <property type="match status" value="1"/>
</dbReference>
<sequence>MRGFARRDYHRAMPRPPWDQSPWDESHRIESRSDTGSGMGPGPGFGRGMSPTTRLWLPTVLCLLVLVPFSVFQAVRSDGRLALLGVAVAVVGSLGLLVRRRHPGPTVAGLALLTVLGMVVTPMAGGSPVGPPPIALAIAVVSAIVHGARTWALISLATAWLAALAVGLLGAELWSPGRIIWTSVFVLLAVGIGEFRRTRSERYASFRRIQQQRRDEAEQTERLRIARELHDVLSHSLSSIAVQAGVGLHLIDSHPERAAEALANIRIASTSALDEVRSVIGVLRADGHAPLRPAPDLSGLPELIGTAEASGLEVALNNGIVSDLPASIQLAIYRIVQESLTNVVRHAEASSVTITLREGGGAVEVTVDDDGRGASVAIAGGAPRTGVRTMDDLGTIGPVAGGGAGFNAGGRGLLGMRERAELQGGEFAAGARPGGGYRVTATLPVHESASR</sequence>
<evidence type="ECO:0000256" key="8">
    <source>
        <dbReference type="ARBA" id="ARBA00023012"/>
    </source>
</evidence>
<dbReference type="InterPro" id="IPR003594">
    <property type="entry name" value="HATPase_dom"/>
</dbReference>